<gene>
    <name evidence="1" type="ORF">SAMN05216554_1820</name>
</gene>
<dbReference type="OrthoDB" id="9791280at2"/>
<dbReference type="InterPro" id="IPR027839">
    <property type="entry name" value="DUF4432"/>
</dbReference>
<dbReference type="Gene3D" id="2.70.98.10">
    <property type="match status" value="1"/>
</dbReference>
<evidence type="ECO:0008006" key="3">
    <source>
        <dbReference type="Google" id="ProtNLM"/>
    </source>
</evidence>
<keyword evidence="2" id="KW-1185">Reference proteome</keyword>
<organism evidence="1 2">
    <name type="scientific">Herbiconiux ginsengi</name>
    <dbReference type="NCBI Taxonomy" id="381665"/>
    <lineage>
        <taxon>Bacteria</taxon>
        <taxon>Bacillati</taxon>
        <taxon>Actinomycetota</taxon>
        <taxon>Actinomycetes</taxon>
        <taxon>Micrococcales</taxon>
        <taxon>Microbacteriaceae</taxon>
        <taxon>Herbiconiux</taxon>
    </lineage>
</organism>
<dbReference type="GO" id="GO:0030246">
    <property type="term" value="F:carbohydrate binding"/>
    <property type="evidence" value="ECO:0007669"/>
    <property type="project" value="InterPro"/>
</dbReference>
<proteinExistence type="predicted"/>
<evidence type="ECO:0000313" key="1">
    <source>
        <dbReference type="EMBL" id="SDY87311.1"/>
    </source>
</evidence>
<dbReference type="Pfam" id="PF14486">
    <property type="entry name" value="DUF4432"/>
    <property type="match status" value="1"/>
</dbReference>
<protein>
    <recommendedName>
        <fullName evidence="3">Galactose mutarotase</fullName>
    </recommendedName>
</protein>
<sequence>MSSHALSHPPHPVILVDDDGALAARVLPARGLDIGEVSFDGLLLSWAPLGGVPETPAAEGPDRWRASFGGLVATCGLHNVGLPSEGHGQHGAFTLTAAADVSVVREHGITTVTGVVADGDLVCQRTITVTTDTLAIVDVVTNTATSDRQAPILYHVNFGAPFLGPDLVVEGAVETSIPRDPGPPVDWRRPARNEVLDDFVVEHRLTSGAPRLLTLTDAVRRLRVTVSWTGLDRVHQWIDLTPGKYVTAIEPANSSVQGREFDRAAGRAPVLRAGESRTTGVTVHAEQMPA</sequence>
<dbReference type="InterPro" id="IPR014718">
    <property type="entry name" value="GH-type_carb-bd"/>
</dbReference>
<dbReference type="RefSeq" id="WP_092551654.1">
    <property type="nucleotide sequence ID" value="NZ_FNPZ01000001.1"/>
</dbReference>
<dbReference type="EMBL" id="FNPZ01000001">
    <property type="protein sequence ID" value="SDY87311.1"/>
    <property type="molecule type" value="Genomic_DNA"/>
</dbReference>
<dbReference type="STRING" id="381665.SAMN05216554_1820"/>
<dbReference type="Proteomes" id="UP000198891">
    <property type="component" value="Unassembled WGS sequence"/>
</dbReference>
<evidence type="ECO:0000313" key="2">
    <source>
        <dbReference type="Proteomes" id="UP000198891"/>
    </source>
</evidence>
<name>A0A1H3NEE8_9MICO</name>
<accession>A0A1H3NEE8</accession>
<dbReference type="AlphaFoldDB" id="A0A1H3NEE8"/>
<reference evidence="1 2" key="1">
    <citation type="submission" date="2016-10" db="EMBL/GenBank/DDBJ databases">
        <authorList>
            <person name="de Groot N.N."/>
        </authorList>
    </citation>
    <scope>NUCLEOTIDE SEQUENCE [LARGE SCALE GENOMIC DNA]</scope>
    <source>
        <strain evidence="1 2">CGMCC 4.3491</strain>
    </source>
</reference>